<feature type="compositionally biased region" description="Polar residues" evidence="1">
    <location>
        <begin position="241"/>
        <end position="264"/>
    </location>
</feature>
<evidence type="ECO:0000313" key="3">
    <source>
        <dbReference type="EMBL" id="ESO97546.1"/>
    </source>
</evidence>
<dbReference type="OrthoDB" id="6077174at2759"/>
<organism evidence="3 4">
    <name type="scientific">Lottia gigantea</name>
    <name type="common">Giant owl limpet</name>
    <dbReference type="NCBI Taxonomy" id="225164"/>
    <lineage>
        <taxon>Eukaryota</taxon>
        <taxon>Metazoa</taxon>
        <taxon>Spiralia</taxon>
        <taxon>Lophotrochozoa</taxon>
        <taxon>Mollusca</taxon>
        <taxon>Gastropoda</taxon>
        <taxon>Patellogastropoda</taxon>
        <taxon>Lottioidea</taxon>
        <taxon>Lottiidae</taxon>
        <taxon>Lottia</taxon>
    </lineage>
</organism>
<keyword evidence="2" id="KW-0812">Transmembrane</keyword>
<feature type="region of interest" description="Disordered" evidence="1">
    <location>
        <begin position="286"/>
        <end position="329"/>
    </location>
</feature>
<dbReference type="GeneID" id="20247575"/>
<dbReference type="Proteomes" id="UP000030746">
    <property type="component" value="Unassembled WGS sequence"/>
</dbReference>
<proteinExistence type="predicted"/>
<feature type="compositionally biased region" description="Low complexity" evidence="1">
    <location>
        <begin position="191"/>
        <end position="208"/>
    </location>
</feature>
<dbReference type="AlphaFoldDB" id="V4AUR8"/>
<accession>V4AUR8</accession>
<evidence type="ECO:0000313" key="4">
    <source>
        <dbReference type="Proteomes" id="UP000030746"/>
    </source>
</evidence>
<dbReference type="OMA" id="VERTPMI"/>
<feature type="region of interest" description="Disordered" evidence="1">
    <location>
        <begin position="189"/>
        <end position="208"/>
    </location>
</feature>
<reference evidence="3 4" key="1">
    <citation type="journal article" date="2013" name="Nature">
        <title>Insights into bilaterian evolution from three spiralian genomes.</title>
        <authorList>
            <person name="Simakov O."/>
            <person name="Marletaz F."/>
            <person name="Cho S.J."/>
            <person name="Edsinger-Gonzales E."/>
            <person name="Havlak P."/>
            <person name="Hellsten U."/>
            <person name="Kuo D.H."/>
            <person name="Larsson T."/>
            <person name="Lv J."/>
            <person name="Arendt D."/>
            <person name="Savage R."/>
            <person name="Osoegawa K."/>
            <person name="de Jong P."/>
            <person name="Grimwood J."/>
            <person name="Chapman J.A."/>
            <person name="Shapiro H."/>
            <person name="Aerts A."/>
            <person name="Otillar R.P."/>
            <person name="Terry A.Y."/>
            <person name="Boore J.L."/>
            <person name="Grigoriev I.V."/>
            <person name="Lindberg D.R."/>
            <person name="Seaver E.C."/>
            <person name="Weisblat D.A."/>
            <person name="Putnam N.H."/>
            <person name="Rokhsar D.S."/>
        </authorList>
    </citation>
    <scope>NUCLEOTIDE SEQUENCE [LARGE SCALE GENOMIC DNA]</scope>
</reference>
<name>V4AUR8_LOTGI</name>
<evidence type="ECO:0000256" key="1">
    <source>
        <dbReference type="SAM" id="MobiDB-lite"/>
    </source>
</evidence>
<keyword evidence="4" id="KW-1185">Reference proteome</keyword>
<feature type="transmembrane region" description="Helical" evidence="2">
    <location>
        <begin position="28"/>
        <end position="49"/>
    </location>
</feature>
<feature type="region of interest" description="Disordered" evidence="1">
    <location>
        <begin position="374"/>
        <end position="401"/>
    </location>
</feature>
<dbReference type="CTD" id="20247575"/>
<feature type="compositionally biased region" description="Polar residues" evidence="1">
    <location>
        <begin position="286"/>
        <end position="302"/>
    </location>
</feature>
<feature type="compositionally biased region" description="Polar residues" evidence="1">
    <location>
        <begin position="311"/>
        <end position="329"/>
    </location>
</feature>
<sequence>MCFLDTSETNGGRLATRNFHDWILPRNVVFGLCLVGIVFLFIGIILLAIGAASSGAVAAGAVFMGLGGCCLLIFLFLCLHAYCIWYVRDQETQTTETIPPSETIEIEPHGFITPEKPSSLRRNGKPGYKKVTMSPDIQVADKEFFVQDQPQRAVIQDIPAFPASPHIITYIPTGQRTSTPEKQQNIYNVRSPQPSQQPHQQLHQQPQPATITPGAYITQADKVDSLRQQYRSEASYPVKSPYSSLPSNSANQSQMFSHYSNPNPYDSSPKFPVEARYYSATLPNKTVSNLPGIQSHQRTSDASSYSYSSSGHTTQNQMGTGSYGQSTQLRGPIMDLSQTRLLGNEDYDNTVSSTSILSNSGDQKTWRQLPVHHMESDELPEPTPLQYPSAKRPMTFEQQSSSKMSIYENMLVE</sequence>
<feature type="transmembrane region" description="Helical" evidence="2">
    <location>
        <begin position="61"/>
        <end position="87"/>
    </location>
</feature>
<dbReference type="KEGG" id="lgi:LOTGIDRAFT_228209"/>
<protein>
    <submittedName>
        <fullName evidence="3">Uncharacterized protein</fullName>
    </submittedName>
</protein>
<evidence type="ECO:0000256" key="2">
    <source>
        <dbReference type="SAM" id="Phobius"/>
    </source>
</evidence>
<dbReference type="EMBL" id="KB201304">
    <property type="protein sequence ID" value="ESO97546.1"/>
    <property type="molecule type" value="Genomic_DNA"/>
</dbReference>
<keyword evidence="2" id="KW-0472">Membrane</keyword>
<feature type="region of interest" description="Disordered" evidence="1">
    <location>
        <begin position="230"/>
        <end position="264"/>
    </location>
</feature>
<keyword evidence="2" id="KW-1133">Transmembrane helix</keyword>
<dbReference type="RefSeq" id="XP_009051409.1">
    <property type="nucleotide sequence ID" value="XM_009053161.1"/>
</dbReference>
<dbReference type="HOGENOM" id="CLU_666123_0_0_1"/>
<gene>
    <name evidence="3" type="ORF">LOTGIDRAFT_228209</name>
</gene>